<protein>
    <submittedName>
        <fullName evidence="2">NR LBD domain-containing protein</fullName>
    </submittedName>
</protein>
<dbReference type="WBParaSite" id="PS1159_v2.g13261.t1">
    <property type="protein sequence ID" value="PS1159_v2.g13261.t1"/>
    <property type="gene ID" value="PS1159_v2.g13261"/>
</dbReference>
<reference evidence="2" key="1">
    <citation type="submission" date="2022-11" db="UniProtKB">
        <authorList>
            <consortium name="WormBaseParasite"/>
        </authorList>
    </citation>
    <scope>IDENTIFICATION</scope>
</reference>
<evidence type="ECO:0000313" key="1">
    <source>
        <dbReference type="Proteomes" id="UP000887580"/>
    </source>
</evidence>
<accession>A0AC35F2S8</accession>
<evidence type="ECO:0000313" key="2">
    <source>
        <dbReference type="WBParaSite" id="PS1159_v2.g13261.t1"/>
    </source>
</evidence>
<proteinExistence type="predicted"/>
<sequence>MFYLLRNLYLSCEHFGYDSTELLCLVDNQQYVNPSTYDKLLGLDPRNDGSKLFVVPYKEKTAKFYEEFRNVNATFQEFSYICIIALWSFHSLPEISESTKNLGNKIISEASAKLHEYYTNELRIANYASRHANLFKIAIMVEGIIRNKTEMLKARNLFNFGKNAFIFPKFEINYYSYKN</sequence>
<organism evidence="1 2">
    <name type="scientific">Panagrolaimus sp. PS1159</name>
    <dbReference type="NCBI Taxonomy" id="55785"/>
    <lineage>
        <taxon>Eukaryota</taxon>
        <taxon>Metazoa</taxon>
        <taxon>Ecdysozoa</taxon>
        <taxon>Nematoda</taxon>
        <taxon>Chromadorea</taxon>
        <taxon>Rhabditida</taxon>
        <taxon>Tylenchina</taxon>
        <taxon>Panagrolaimomorpha</taxon>
        <taxon>Panagrolaimoidea</taxon>
        <taxon>Panagrolaimidae</taxon>
        <taxon>Panagrolaimus</taxon>
    </lineage>
</organism>
<dbReference type="Proteomes" id="UP000887580">
    <property type="component" value="Unplaced"/>
</dbReference>
<name>A0AC35F2S8_9BILA</name>